<name>A0A8J3I1K8_9CHLR</name>
<dbReference type="EMBL" id="BNJF01000002">
    <property type="protein sequence ID" value="GHO45916.1"/>
    <property type="molecule type" value="Genomic_DNA"/>
</dbReference>
<feature type="transmembrane region" description="Helical" evidence="1">
    <location>
        <begin position="121"/>
        <end position="142"/>
    </location>
</feature>
<evidence type="ECO:0000256" key="1">
    <source>
        <dbReference type="SAM" id="Phobius"/>
    </source>
</evidence>
<sequence length="259" mass="29390">MNSRDSTLTRAISTLEYRSLWGRRPPLREIALLMYYHLRLLKWWPFLLMFLSFLGLGALLWYQLHLNDTQAISSATALSRFVMESVAGFFAGMFASALIVGDPLLEIMIVTRSGLYKIICWRAVLSLFMLLLPSAVFLAWSLGNGLHYAQQESLLFLMCVWLAPVLLMAMIGLLGSLFTHNTALGFVASILPLALALAFYPFLLPHKRAHSFFIPYTSWGPDAIDWWNNRLTLLGIALLLAACNWWWLHHEELLLGNAS</sequence>
<dbReference type="AlphaFoldDB" id="A0A8J3I1K8"/>
<feature type="transmembrane region" description="Helical" evidence="1">
    <location>
        <begin position="231"/>
        <end position="248"/>
    </location>
</feature>
<keyword evidence="1" id="KW-0472">Membrane</keyword>
<feature type="transmembrane region" description="Helical" evidence="1">
    <location>
        <begin position="154"/>
        <end position="177"/>
    </location>
</feature>
<evidence type="ECO:0000313" key="3">
    <source>
        <dbReference type="Proteomes" id="UP000612362"/>
    </source>
</evidence>
<evidence type="ECO:0000313" key="2">
    <source>
        <dbReference type="EMBL" id="GHO45916.1"/>
    </source>
</evidence>
<gene>
    <name evidence="2" type="ORF">KSX_40790</name>
</gene>
<feature type="transmembrane region" description="Helical" evidence="1">
    <location>
        <begin position="183"/>
        <end position="203"/>
    </location>
</feature>
<protein>
    <submittedName>
        <fullName evidence="2">Uncharacterized protein</fullName>
    </submittedName>
</protein>
<feature type="transmembrane region" description="Helical" evidence="1">
    <location>
        <begin position="81"/>
        <end position="101"/>
    </location>
</feature>
<dbReference type="RefSeq" id="WP_220195333.1">
    <property type="nucleotide sequence ID" value="NZ_BNJF01000002.1"/>
</dbReference>
<keyword evidence="1" id="KW-0812">Transmembrane</keyword>
<comment type="caution">
    <text evidence="2">The sequence shown here is derived from an EMBL/GenBank/DDBJ whole genome shotgun (WGS) entry which is preliminary data.</text>
</comment>
<accession>A0A8J3I1K8</accession>
<keyword evidence="3" id="KW-1185">Reference proteome</keyword>
<organism evidence="2 3">
    <name type="scientific">Ktedonospora formicarum</name>
    <dbReference type="NCBI Taxonomy" id="2778364"/>
    <lineage>
        <taxon>Bacteria</taxon>
        <taxon>Bacillati</taxon>
        <taxon>Chloroflexota</taxon>
        <taxon>Ktedonobacteria</taxon>
        <taxon>Ktedonobacterales</taxon>
        <taxon>Ktedonobacteraceae</taxon>
        <taxon>Ktedonospora</taxon>
    </lineage>
</organism>
<dbReference type="Proteomes" id="UP000612362">
    <property type="component" value="Unassembled WGS sequence"/>
</dbReference>
<feature type="transmembrane region" description="Helical" evidence="1">
    <location>
        <begin position="43"/>
        <end position="61"/>
    </location>
</feature>
<proteinExistence type="predicted"/>
<keyword evidence="1" id="KW-1133">Transmembrane helix</keyword>
<reference evidence="2" key="1">
    <citation type="submission" date="2020-10" db="EMBL/GenBank/DDBJ databases">
        <title>Taxonomic study of unclassified bacteria belonging to the class Ktedonobacteria.</title>
        <authorList>
            <person name="Yabe S."/>
            <person name="Wang C.M."/>
            <person name="Zheng Y."/>
            <person name="Sakai Y."/>
            <person name="Cavaletti L."/>
            <person name="Monciardini P."/>
            <person name="Donadio S."/>
        </authorList>
    </citation>
    <scope>NUCLEOTIDE SEQUENCE</scope>
    <source>
        <strain evidence="2">SOSP1-1</strain>
    </source>
</reference>